<gene>
    <name evidence="4" type="ORF">Slati_4489700</name>
</gene>
<dbReference type="PANTHER" id="PTHR48475">
    <property type="entry name" value="RIBONUCLEASE H"/>
    <property type="match status" value="1"/>
</dbReference>
<organism evidence="4">
    <name type="scientific">Sesamum latifolium</name>
    <dbReference type="NCBI Taxonomy" id="2727402"/>
    <lineage>
        <taxon>Eukaryota</taxon>
        <taxon>Viridiplantae</taxon>
        <taxon>Streptophyta</taxon>
        <taxon>Embryophyta</taxon>
        <taxon>Tracheophyta</taxon>
        <taxon>Spermatophyta</taxon>
        <taxon>Magnoliopsida</taxon>
        <taxon>eudicotyledons</taxon>
        <taxon>Gunneridae</taxon>
        <taxon>Pentapetalae</taxon>
        <taxon>asterids</taxon>
        <taxon>lamiids</taxon>
        <taxon>Lamiales</taxon>
        <taxon>Pedaliaceae</taxon>
        <taxon>Sesamum</taxon>
    </lineage>
</organism>
<name>A0AAW2SSW5_9LAMI</name>
<evidence type="ECO:0000256" key="1">
    <source>
        <dbReference type="SAM" id="Coils"/>
    </source>
</evidence>
<dbReference type="InterPro" id="IPR043502">
    <property type="entry name" value="DNA/RNA_pol_sf"/>
</dbReference>
<dbReference type="AlphaFoldDB" id="A0AAW2SSW5"/>
<dbReference type="InterPro" id="IPR041577">
    <property type="entry name" value="RT_RNaseH_2"/>
</dbReference>
<dbReference type="Pfam" id="PF17919">
    <property type="entry name" value="RT_RNaseH_2"/>
    <property type="match status" value="1"/>
</dbReference>
<evidence type="ECO:0000259" key="3">
    <source>
        <dbReference type="Pfam" id="PF17919"/>
    </source>
</evidence>
<dbReference type="Gene3D" id="3.10.10.10">
    <property type="entry name" value="HIV Type 1 Reverse Transcriptase, subunit A, domain 1"/>
    <property type="match status" value="1"/>
</dbReference>
<keyword evidence="1" id="KW-0175">Coiled coil</keyword>
<feature type="region of interest" description="Disordered" evidence="2">
    <location>
        <begin position="257"/>
        <end position="277"/>
    </location>
</feature>
<accession>A0AAW2SSW5</accession>
<dbReference type="InterPro" id="IPR036397">
    <property type="entry name" value="RNaseH_sf"/>
</dbReference>
<dbReference type="Gene3D" id="3.30.420.10">
    <property type="entry name" value="Ribonuclease H-like superfamily/Ribonuclease H"/>
    <property type="match status" value="2"/>
</dbReference>
<dbReference type="PANTHER" id="PTHR48475:SF2">
    <property type="entry name" value="RIBONUCLEASE H"/>
    <property type="match status" value="1"/>
</dbReference>
<evidence type="ECO:0000313" key="4">
    <source>
        <dbReference type="EMBL" id="KAL0395235.1"/>
    </source>
</evidence>
<proteinExistence type="predicted"/>
<comment type="caution">
    <text evidence="4">The sequence shown here is derived from an EMBL/GenBank/DDBJ whole genome shotgun (WGS) entry which is preliminary data.</text>
</comment>
<dbReference type="InterPro" id="IPR012337">
    <property type="entry name" value="RNaseH-like_sf"/>
</dbReference>
<reference evidence="4" key="1">
    <citation type="submission" date="2020-06" db="EMBL/GenBank/DDBJ databases">
        <authorList>
            <person name="Li T."/>
            <person name="Hu X."/>
            <person name="Zhang T."/>
            <person name="Song X."/>
            <person name="Zhang H."/>
            <person name="Dai N."/>
            <person name="Sheng W."/>
            <person name="Hou X."/>
            <person name="Wei L."/>
        </authorList>
    </citation>
    <scope>NUCLEOTIDE SEQUENCE</scope>
    <source>
        <strain evidence="4">KEN1</strain>
        <tissue evidence="4">Leaf</tissue>
    </source>
</reference>
<dbReference type="EMBL" id="JACGWN010000016">
    <property type="protein sequence ID" value="KAL0395235.1"/>
    <property type="molecule type" value="Genomic_DNA"/>
</dbReference>
<reference evidence="4" key="2">
    <citation type="journal article" date="2024" name="Plant">
        <title>Genomic evolution and insights into agronomic trait innovations of Sesamum species.</title>
        <authorList>
            <person name="Miao H."/>
            <person name="Wang L."/>
            <person name="Qu L."/>
            <person name="Liu H."/>
            <person name="Sun Y."/>
            <person name="Le M."/>
            <person name="Wang Q."/>
            <person name="Wei S."/>
            <person name="Zheng Y."/>
            <person name="Lin W."/>
            <person name="Duan Y."/>
            <person name="Cao H."/>
            <person name="Xiong S."/>
            <person name="Wang X."/>
            <person name="Wei L."/>
            <person name="Li C."/>
            <person name="Ma Q."/>
            <person name="Ju M."/>
            <person name="Zhao R."/>
            <person name="Li G."/>
            <person name="Mu C."/>
            <person name="Tian Q."/>
            <person name="Mei H."/>
            <person name="Zhang T."/>
            <person name="Gao T."/>
            <person name="Zhang H."/>
        </authorList>
    </citation>
    <scope>NUCLEOTIDE SEQUENCE</scope>
    <source>
        <strain evidence="4">KEN1</strain>
    </source>
</reference>
<dbReference type="SUPFAM" id="SSF53098">
    <property type="entry name" value="Ribonuclease H-like"/>
    <property type="match status" value="1"/>
</dbReference>
<protein>
    <recommendedName>
        <fullName evidence="3">Reverse transcriptase/retrotransposon-derived protein RNase H-like domain-containing protein</fullName>
    </recommendedName>
</protein>
<sequence>MKKRMIEEEKLAAAEKLKDVQVVEGESRKTTSIGTTMGQRMEEELVRFLKVNSDVFSRTVHDLEGIDLEVMTHKLNVNPTFRPWLANVVLVPKSNKKWRMCIDFTDLNRACPKDSYPLPRINTLVDSTAGRKMMNFLDAFQDSCLEEPRGTALLQNSEKGGRFSWNKECPEAFDNLKEYLSKPPLLTKPQAGEILYIYLSTSEEAVSAVLVRAEGKEHQLIYYISKVLWRVEPMYPHREIGISFDSSSKETMPLLSVSPGDCANQSTSEAYPEVTGDEDSKRHQEWIMFVNGSFTSSKSRVGIVIKSPEADYMEHAITLEFSASNNKAGFEAILLGCKLIHAAGARRVRAYSDSQEQNLMANQLANWSAKNQFDGGKKITLLSSAAVNSEEEKKGEVEGLFIRENLTPTWTTPIVQFLTEGTLLEDRKEARKVKLRSARFVLIDGDLYKRGFLSPLLKCLSPDRAKYILREVHEGSCGNHSGTRSLTKKVLRGNQPDNPPTVENAIGRPKENWVHELPGVLWAYHTTPRESTQETPFSLVYETEAVLPAEIGEETWRIRSYNVRNSKSRREDLDFVEEKREAAERRIGIYKSKMARAYYDKVRPRKFEKGDLVLWKTETTGPVGKLEAKWDGPYIVTEVVGLGTYRLKRGDGKPLPHTWNVKNLKKYYI</sequence>
<dbReference type="GO" id="GO:0003676">
    <property type="term" value="F:nucleic acid binding"/>
    <property type="evidence" value="ECO:0007669"/>
    <property type="project" value="InterPro"/>
</dbReference>
<evidence type="ECO:0000256" key="2">
    <source>
        <dbReference type="SAM" id="MobiDB-lite"/>
    </source>
</evidence>
<feature type="coiled-coil region" evidence="1">
    <location>
        <begin position="566"/>
        <end position="593"/>
    </location>
</feature>
<feature type="domain" description="Reverse transcriptase/retrotransposon-derived protein RNase H-like" evidence="3">
    <location>
        <begin position="165"/>
        <end position="239"/>
    </location>
</feature>
<dbReference type="SUPFAM" id="SSF56672">
    <property type="entry name" value="DNA/RNA polymerases"/>
    <property type="match status" value="1"/>
</dbReference>